<feature type="region of interest" description="Disordered" evidence="1">
    <location>
        <begin position="67"/>
        <end position="102"/>
    </location>
</feature>
<comment type="caution">
    <text evidence="2">The sequence shown here is derived from an EMBL/GenBank/DDBJ whole genome shotgun (WGS) entry which is preliminary data.</text>
</comment>
<keyword evidence="3" id="KW-1185">Reference proteome</keyword>
<evidence type="ECO:0000313" key="2">
    <source>
        <dbReference type="EMBL" id="CAK9143544.1"/>
    </source>
</evidence>
<evidence type="ECO:0000313" key="3">
    <source>
        <dbReference type="Proteomes" id="UP001642360"/>
    </source>
</evidence>
<name>A0ABC8RKH9_9AQUA</name>
<evidence type="ECO:0000256" key="1">
    <source>
        <dbReference type="SAM" id="MobiDB-lite"/>
    </source>
</evidence>
<sequence>MEAAALPCSVRHSWWSLVGMLRIDSGGMRDENGVDVTPLLSCYSYKQLYDTSSLELPPNSTAFGINLNPNTDDMEKEDCTEDNFGGGEGKGDNPNKVHTWPT</sequence>
<dbReference type="AlphaFoldDB" id="A0ABC8RKH9"/>
<accession>A0ABC8RKH9</accession>
<dbReference type="Proteomes" id="UP001642360">
    <property type="component" value="Unassembled WGS sequence"/>
</dbReference>
<dbReference type="EMBL" id="CAUOFW020001309">
    <property type="protein sequence ID" value="CAK9143544.1"/>
    <property type="molecule type" value="Genomic_DNA"/>
</dbReference>
<organism evidence="2 3">
    <name type="scientific">Ilex paraguariensis</name>
    <name type="common">yerba mate</name>
    <dbReference type="NCBI Taxonomy" id="185542"/>
    <lineage>
        <taxon>Eukaryota</taxon>
        <taxon>Viridiplantae</taxon>
        <taxon>Streptophyta</taxon>
        <taxon>Embryophyta</taxon>
        <taxon>Tracheophyta</taxon>
        <taxon>Spermatophyta</taxon>
        <taxon>Magnoliopsida</taxon>
        <taxon>eudicotyledons</taxon>
        <taxon>Gunneridae</taxon>
        <taxon>Pentapetalae</taxon>
        <taxon>asterids</taxon>
        <taxon>campanulids</taxon>
        <taxon>Aquifoliales</taxon>
        <taxon>Aquifoliaceae</taxon>
        <taxon>Ilex</taxon>
    </lineage>
</organism>
<proteinExistence type="predicted"/>
<gene>
    <name evidence="2" type="ORF">ILEXP_LOCUS11257</name>
</gene>
<protein>
    <submittedName>
        <fullName evidence="2">Uncharacterized protein</fullName>
    </submittedName>
</protein>
<reference evidence="2 3" key="1">
    <citation type="submission" date="2024-02" db="EMBL/GenBank/DDBJ databases">
        <authorList>
            <person name="Vignale AGUSTIN F."/>
            <person name="Sosa J E."/>
            <person name="Modenutti C."/>
        </authorList>
    </citation>
    <scope>NUCLEOTIDE SEQUENCE [LARGE SCALE GENOMIC DNA]</scope>
</reference>
<feature type="compositionally biased region" description="Acidic residues" evidence="1">
    <location>
        <begin position="72"/>
        <end position="81"/>
    </location>
</feature>